<reference evidence="1" key="2">
    <citation type="submission" date="2025-09" db="UniProtKB">
        <authorList>
            <consortium name="EnsemblPlants"/>
        </authorList>
    </citation>
    <scope>IDENTIFICATION</scope>
</reference>
<proteinExistence type="predicted"/>
<evidence type="ECO:0000313" key="1">
    <source>
        <dbReference type="EnsemblPlants" id="AVESA.00010b.r2.6CG1102390.1.CDS.1"/>
    </source>
</evidence>
<keyword evidence="2" id="KW-1185">Reference proteome</keyword>
<reference evidence="1" key="1">
    <citation type="submission" date="2021-05" db="EMBL/GenBank/DDBJ databases">
        <authorList>
            <person name="Scholz U."/>
            <person name="Mascher M."/>
            <person name="Fiebig A."/>
        </authorList>
    </citation>
    <scope>NUCLEOTIDE SEQUENCE [LARGE SCALE GENOMIC DNA]</scope>
</reference>
<dbReference type="Proteomes" id="UP001732700">
    <property type="component" value="Chromosome 6C"/>
</dbReference>
<evidence type="ECO:0000313" key="2">
    <source>
        <dbReference type="Proteomes" id="UP001732700"/>
    </source>
</evidence>
<accession>A0ACD5Z5H3</accession>
<dbReference type="EnsemblPlants" id="AVESA.00010b.r2.6CG1102390.1">
    <property type="protein sequence ID" value="AVESA.00010b.r2.6CG1102390.1.CDS.1"/>
    <property type="gene ID" value="AVESA.00010b.r2.6CG1102390"/>
</dbReference>
<name>A0ACD5Z5H3_AVESA</name>
<sequence length="178" mass="18605">MSLSSSSNHTLPYSADGGSYSTHDTLALLVIGFTVTAVCILIIVLCDCLCRRRRGGGRIVFVRARPFFVVRGGGDGGLSPSAVAALPSFLYHRGVGVAVGGSSDVDGRGEGSGSSRGWAQCAVCLSLVQEGEMVRQLPACLHLFHVGCVDTWLQSHSTCPLCRATVEAPSSKDQVPPV</sequence>
<protein>
    <submittedName>
        <fullName evidence="1">Uncharacterized protein</fullName>
    </submittedName>
</protein>
<organism evidence="1 2">
    <name type="scientific">Avena sativa</name>
    <name type="common">Oat</name>
    <dbReference type="NCBI Taxonomy" id="4498"/>
    <lineage>
        <taxon>Eukaryota</taxon>
        <taxon>Viridiplantae</taxon>
        <taxon>Streptophyta</taxon>
        <taxon>Embryophyta</taxon>
        <taxon>Tracheophyta</taxon>
        <taxon>Spermatophyta</taxon>
        <taxon>Magnoliopsida</taxon>
        <taxon>Liliopsida</taxon>
        <taxon>Poales</taxon>
        <taxon>Poaceae</taxon>
        <taxon>BOP clade</taxon>
        <taxon>Pooideae</taxon>
        <taxon>Poodae</taxon>
        <taxon>Poeae</taxon>
        <taxon>Poeae Chloroplast Group 1 (Aveneae type)</taxon>
        <taxon>Aveninae</taxon>
        <taxon>Avena</taxon>
    </lineage>
</organism>